<protein>
    <submittedName>
        <fullName evidence="2">Putative membrane protein</fullName>
    </submittedName>
</protein>
<keyword evidence="1" id="KW-0472">Membrane</keyword>
<name>I3E773_BACMM</name>
<dbReference type="RefSeq" id="WP_004433242.1">
    <property type="nucleotide sequence ID" value="NZ_ADWW01000002.1"/>
</dbReference>
<keyword evidence="3" id="KW-1185">Reference proteome</keyword>
<evidence type="ECO:0000256" key="1">
    <source>
        <dbReference type="SAM" id="Phobius"/>
    </source>
</evidence>
<sequence length="72" mass="8145">MAKIEQEFHPPSIKAGDLLKKQLKRNYLKNHLFKIICFSSALLLGIVLLAITVFIGKTGLLVFKDVPAKEFF</sequence>
<organism evidence="2 3">
    <name type="scientific">Bacillus methanolicus (strain MGA3 / ATCC 53907)</name>
    <dbReference type="NCBI Taxonomy" id="796606"/>
    <lineage>
        <taxon>Bacteria</taxon>
        <taxon>Bacillati</taxon>
        <taxon>Bacillota</taxon>
        <taxon>Bacilli</taxon>
        <taxon>Bacillales</taxon>
        <taxon>Bacillaceae</taxon>
        <taxon>Bacillus</taxon>
    </lineage>
</organism>
<accession>I3E773</accession>
<evidence type="ECO:0000313" key="2">
    <source>
        <dbReference type="EMBL" id="AIE59175.1"/>
    </source>
</evidence>
<gene>
    <name evidence="2" type="ORF">BMMGA3_03670</name>
</gene>
<dbReference type="KEGG" id="bmet:BMMGA3_03670"/>
<dbReference type="AlphaFoldDB" id="I3E773"/>
<dbReference type="eggNOG" id="COG0573">
    <property type="taxonomic scope" value="Bacteria"/>
</dbReference>
<proteinExistence type="predicted"/>
<keyword evidence="1" id="KW-0812">Transmembrane</keyword>
<dbReference type="STRING" id="796606.BMMGA3_03670"/>
<evidence type="ECO:0000313" key="3">
    <source>
        <dbReference type="Proteomes" id="UP000027602"/>
    </source>
</evidence>
<dbReference type="HOGENOM" id="CLU_2713988_0_0_9"/>
<reference evidence="2 3" key="1">
    <citation type="journal article" date="2015" name="BMC Genomics">
        <title>Transcriptome analysis of thermophilic methylotrophic Bacillus methanolicus MGA3 using RNA-sequencing provides detailed insights into its previously uncharted transcriptional landscape.</title>
        <authorList>
            <person name="Irla M."/>
            <person name="Neshat A."/>
            <person name="Brautaset T."/>
            <person name="Ruckert C."/>
            <person name="Kalinowski J."/>
            <person name="Wendisch V.F."/>
        </authorList>
    </citation>
    <scope>NUCLEOTIDE SEQUENCE [LARGE SCALE GENOMIC DNA]</scope>
    <source>
        <strain evidence="3">MGA3 / ATCC 53907</strain>
    </source>
</reference>
<dbReference type="EMBL" id="CP007739">
    <property type="protein sequence ID" value="AIE59175.1"/>
    <property type="molecule type" value="Genomic_DNA"/>
</dbReference>
<feature type="transmembrane region" description="Helical" evidence="1">
    <location>
        <begin position="32"/>
        <end position="55"/>
    </location>
</feature>
<keyword evidence="1" id="KW-1133">Transmembrane helix</keyword>
<dbReference type="Proteomes" id="UP000027602">
    <property type="component" value="Chromosome"/>
</dbReference>